<comment type="caution">
    <text evidence="2">The sequence shown here is derived from an EMBL/GenBank/DDBJ whole genome shotgun (WGS) entry which is preliminary data.</text>
</comment>
<sequence length="304" mass="34728">MLKTSYEAYFESYTPHIENIQQYDVESPLSYMVQLANAQVPLHEYWVSKQFNYFNIEDRDNLIDWFERVAVQKKLPGTAVVRATYLLDLYYSKIPNAAKNILIKQSQTLSKQWDHSVIGGCIFDIASKVEGVKLFPAIIACFKCPAQELLEMQLQILQSLNYNVTMPTGIDFVVAMSTNLYQNETTPNICSPLKQLKIISQQITVSPINSDQDQIMNINHKKEKLPMSKFIAKAAARVSIFQKNQKFIISVSQATIGAAAVLQVIKAHRKDFIKQFAKLCYEGKIEFHEVQGICQQLDSESKVW</sequence>
<protein>
    <submittedName>
        <fullName evidence="3">Cyclin</fullName>
    </submittedName>
    <submittedName>
        <fullName evidence="2">Putative</fullName>
    </submittedName>
</protein>
<dbReference type="CDD" id="cd00043">
    <property type="entry name" value="CYCLIN_SF"/>
    <property type="match status" value="1"/>
</dbReference>
<dbReference type="EMBL" id="CAXDID020000737">
    <property type="protein sequence ID" value="CAL6112360.1"/>
    <property type="molecule type" value="Genomic_DNA"/>
</dbReference>
<keyword evidence="4" id="KW-1185">Reference proteome</keyword>
<dbReference type="EMBL" id="CATOUU010000210">
    <property type="protein sequence ID" value="CAI9921046.1"/>
    <property type="molecule type" value="Genomic_DNA"/>
</dbReference>
<reference evidence="3 4" key="2">
    <citation type="submission" date="2024-07" db="EMBL/GenBank/DDBJ databases">
        <authorList>
            <person name="Akdeniz Z."/>
        </authorList>
    </citation>
    <scope>NUCLEOTIDE SEQUENCE [LARGE SCALE GENOMIC DNA]</scope>
</reference>
<dbReference type="Gene3D" id="1.10.472.10">
    <property type="entry name" value="Cyclin-like"/>
    <property type="match status" value="1"/>
</dbReference>
<evidence type="ECO:0000259" key="1">
    <source>
        <dbReference type="Pfam" id="PF00134"/>
    </source>
</evidence>
<dbReference type="AlphaFoldDB" id="A0AA86NLG7"/>
<dbReference type="InterPro" id="IPR036915">
    <property type="entry name" value="Cyclin-like_sf"/>
</dbReference>
<proteinExistence type="predicted"/>
<dbReference type="SUPFAM" id="SSF47954">
    <property type="entry name" value="Cyclin-like"/>
    <property type="match status" value="1"/>
</dbReference>
<accession>A0AA86NLG7</accession>
<organism evidence="2">
    <name type="scientific">Hexamita inflata</name>
    <dbReference type="NCBI Taxonomy" id="28002"/>
    <lineage>
        <taxon>Eukaryota</taxon>
        <taxon>Metamonada</taxon>
        <taxon>Diplomonadida</taxon>
        <taxon>Hexamitidae</taxon>
        <taxon>Hexamitinae</taxon>
        <taxon>Hexamita</taxon>
    </lineage>
</organism>
<reference evidence="2" key="1">
    <citation type="submission" date="2023-06" db="EMBL/GenBank/DDBJ databases">
        <authorList>
            <person name="Kurt Z."/>
        </authorList>
    </citation>
    <scope>NUCLEOTIDE SEQUENCE</scope>
</reference>
<evidence type="ECO:0000313" key="2">
    <source>
        <dbReference type="EMBL" id="CAI9921046.1"/>
    </source>
</evidence>
<evidence type="ECO:0000313" key="4">
    <source>
        <dbReference type="Proteomes" id="UP001642409"/>
    </source>
</evidence>
<name>A0AA86NLG7_9EUKA</name>
<gene>
    <name evidence="3" type="ORF">HINF_LOCUS77002</name>
    <name evidence="2" type="ORF">HINF_LOCUS8691</name>
</gene>
<feature type="domain" description="Cyclin N-terminal" evidence="1">
    <location>
        <begin position="30"/>
        <end position="164"/>
    </location>
</feature>
<evidence type="ECO:0000313" key="3">
    <source>
        <dbReference type="EMBL" id="CAL6112360.1"/>
    </source>
</evidence>
<dbReference type="Proteomes" id="UP001642409">
    <property type="component" value="Unassembled WGS sequence"/>
</dbReference>
<dbReference type="InterPro" id="IPR006671">
    <property type="entry name" value="Cyclin_N"/>
</dbReference>
<dbReference type="Pfam" id="PF00134">
    <property type="entry name" value="Cyclin_N"/>
    <property type="match status" value="1"/>
</dbReference>